<dbReference type="Pfam" id="PF01943">
    <property type="entry name" value="Polysacc_synt"/>
    <property type="match status" value="1"/>
</dbReference>
<dbReference type="InterPro" id="IPR002797">
    <property type="entry name" value="Polysacc_synth"/>
</dbReference>
<dbReference type="GO" id="GO:0005886">
    <property type="term" value="C:plasma membrane"/>
    <property type="evidence" value="ECO:0007669"/>
    <property type="project" value="UniProtKB-SubCell"/>
</dbReference>
<evidence type="ECO:0000256" key="1">
    <source>
        <dbReference type="ARBA" id="ARBA00004651"/>
    </source>
</evidence>
<keyword evidence="4 6" id="KW-1133">Transmembrane helix</keyword>
<feature type="transmembrane region" description="Helical" evidence="6">
    <location>
        <begin position="292"/>
        <end position="315"/>
    </location>
</feature>
<keyword evidence="2" id="KW-1003">Cell membrane</keyword>
<feature type="transmembrane region" description="Helical" evidence="6">
    <location>
        <begin position="171"/>
        <end position="190"/>
    </location>
</feature>
<proteinExistence type="predicted"/>
<dbReference type="Proteomes" id="UP000094165">
    <property type="component" value="Unassembled WGS sequence"/>
</dbReference>
<evidence type="ECO:0000313" key="8">
    <source>
        <dbReference type="Proteomes" id="UP000094165"/>
    </source>
</evidence>
<feature type="transmembrane region" description="Helical" evidence="6">
    <location>
        <begin position="321"/>
        <end position="339"/>
    </location>
</feature>
<keyword evidence="3 6" id="KW-0812">Transmembrane</keyword>
<comment type="caution">
    <text evidence="7">The sequence shown here is derived from an EMBL/GenBank/DDBJ whole genome shotgun (WGS) entry which is preliminary data.</text>
</comment>
<feature type="transmembrane region" description="Helical" evidence="6">
    <location>
        <begin position="36"/>
        <end position="57"/>
    </location>
</feature>
<evidence type="ECO:0000256" key="6">
    <source>
        <dbReference type="SAM" id="Phobius"/>
    </source>
</evidence>
<comment type="subcellular location">
    <subcellularLocation>
        <location evidence="1">Cell membrane</location>
        <topology evidence="1">Multi-pass membrane protein</topology>
    </subcellularLocation>
</comment>
<name>A0A1E5D2G8_9VIBR</name>
<evidence type="ECO:0000256" key="2">
    <source>
        <dbReference type="ARBA" id="ARBA00022475"/>
    </source>
</evidence>
<feature type="transmembrane region" description="Helical" evidence="6">
    <location>
        <begin position="411"/>
        <end position="430"/>
    </location>
</feature>
<evidence type="ECO:0000313" key="7">
    <source>
        <dbReference type="EMBL" id="OEE77715.1"/>
    </source>
</evidence>
<reference evidence="7 8" key="1">
    <citation type="journal article" date="2012" name="Science">
        <title>Ecological populations of bacteria act as socially cohesive units of antibiotic production and resistance.</title>
        <authorList>
            <person name="Cordero O.X."/>
            <person name="Wildschutte H."/>
            <person name="Kirkup B."/>
            <person name="Proehl S."/>
            <person name="Ngo L."/>
            <person name="Hussain F."/>
            <person name="Le Roux F."/>
            <person name="Mincer T."/>
            <person name="Polz M.F."/>
        </authorList>
    </citation>
    <scope>NUCLEOTIDE SEQUENCE [LARGE SCALE GENOMIC DNA]</scope>
    <source>
        <strain evidence="7 8">FF-238</strain>
    </source>
</reference>
<dbReference type="InterPro" id="IPR050833">
    <property type="entry name" value="Poly_Biosynth_Transport"/>
</dbReference>
<organism evidence="7 8">
    <name type="scientific">Vibrio genomosp. F6 str. FF-238</name>
    <dbReference type="NCBI Taxonomy" id="1191298"/>
    <lineage>
        <taxon>Bacteria</taxon>
        <taxon>Pseudomonadati</taxon>
        <taxon>Pseudomonadota</taxon>
        <taxon>Gammaproteobacteria</taxon>
        <taxon>Vibrionales</taxon>
        <taxon>Vibrionaceae</taxon>
        <taxon>Vibrio</taxon>
    </lineage>
</organism>
<sequence>MTPKKIAQFAIGPLGGALLGFVSLPIMTWVFSQEDIGRIALLNIFLSFNVLLFSLGLDQTYVRFYHETGCKNRLLKSVFIPGFFILSIAILPFLAFQGTLSKLIFDIDSFFISLTIVVTCYIAFINRFLALILRMEERGLSFSLSQILPKLLYVFIAIILLLCSFQPRFEYILAANVASLTFVFIIFIWSTRTIWAPALKERLVYSEVRELLMFGFPLIFGGVAFWGLTALDRVFLKYYSTYEELALYSVSVSFAAAGSIIQSIFSTVWAPTVYKWAAKGVNLNKIDGTIKYVLIVVTISFCLIGIFSGLINYMLPSNYGNVQFIVVSCFGYPLLYVLSETTVVGIGIAKRTIFAMLASVIACIVNIIGNYYLVPVYGAAGAAASTSISFYIFFILRTEFSIYLWRHIPRIKLYSFTTLSLFGAVIHALYGFEYNFLMKIYWIALLVICMSYFRFDLLQSVDYFKTRLKTNKSVQ</sequence>
<dbReference type="RefSeq" id="WP_017052630.1">
    <property type="nucleotide sequence ID" value="NZ_AJYW02000073.1"/>
</dbReference>
<feature type="transmembrane region" description="Helical" evidence="6">
    <location>
        <begin position="248"/>
        <end position="271"/>
    </location>
</feature>
<feature type="transmembrane region" description="Helical" evidence="6">
    <location>
        <begin position="436"/>
        <end position="455"/>
    </location>
</feature>
<feature type="transmembrane region" description="Helical" evidence="6">
    <location>
        <begin position="147"/>
        <end position="165"/>
    </location>
</feature>
<dbReference type="EMBL" id="AJYW02000073">
    <property type="protein sequence ID" value="OEE77715.1"/>
    <property type="molecule type" value="Genomic_DNA"/>
</dbReference>
<evidence type="ECO:0000256" key="4">
    <source>
        <dbReference type="ARBA" id="ARBA00022989"/>
    </source>
</evidence>
<feature type="transmembrane region" description="Helical" evidence="6">
    <location>
        <begin position="211"/>
        <end position="228"/>
    </location>
</feature>
<protein>
    <submittedName>
        <fullName evidence="7">Polysaccharide biosynthesis protein</fullName>
    </submittedName>
</protein>
<evidence type="ECO:0000256" key="5">
    <source>
        <dbReference type="ARBA" id="ARBA00023136"/>
    </source>
</evidence>
<keyword evidence="5 6" id="KW-0472">Membrane</keyword>
<dbReference type="PANTHER" id="PTHR30250:SF11">
    <property type="entry name" value="O-ANTIGEN TRANSPORTER-RELATED"/>
    <property type="match status" value="1"/>
</dbReference>
<feature type="transmembrane region" description="Helical" evidence="6">
    <location>
        <begin position="78"/>
        <end position="98"/>
    </location>
</feature>
<feature type="transmembrane region" description="Helical" evidence="6">
    <location>
        <begin position="351"/>
        <end position="373"/>
    </location>
</feature>
<keyword evidence="8" id="KW-1185">Reference proteome</keyword>
<feature type="transmembrane region" description="Helical" evidence="6">
    <location>
        <begin position="379"/>
        <end position="399"/>
    </location>
</feature>
<dbReference type="AlphaFoldDB" id="A0A1E5D2G8"/>
<feature type="transmembrane region" description="Helical" evidence="6">
    <location>
        <begin position="110"/>
        <end position="135"/>
    </location>
</feature>
<dbReference type="PANTHER" id="PTHR30250">
    <property type="entry name" value="PST FAMILY PREDICTED COLANIC ACID TRANSPORTER"/>
    <property type="match status" value="1"/>
</dbReference>
<accession>A0A1E5D2G8</accession>
<evidence type="ECO:0000256" key="3">
    <source>
        <dbReference type="ARBA" id="ARBA00022692"/>
    </source>
</evidence>
<gene>
    <name evidence="7" type="ORF">A130_14385</name>
</gene>
<feature type="transmembrane region" description="Helical" evidence="6">
    <location>
        <begin position="7"/>
        <end position="30"/>
    </location>
</feature>